<dbReference type="InterPro" id="IPR012349">
    <property type="entry name" value="Split_barrel_FMN-bd"/>
</dbReference>
<dbReference type="AlphaFoldDB" id="A0A4Z0HY32"/>
<evidence type="ECO:0000313" key="1">
    <source>
        <dbReference type="EMBL" id="TGB45003.1"/>
    </source>
</evidence>
<dbReference type="SUPFAM" id="SSF50475">
    <property type="entry name" value="FMN-binding split barrel"/>
    <property type="match status" value="1"/>
</dbReference>
<dbReference type="Proteomes" id="UP000297792">
    <property type="component" value="Unassembled WGS sequence"/>
</dbReference>
<accession>A0A4Z0HY32</accession>
<dbReference type="GO" id="GO:0016491">
    <property type="term" value="F:oxidoreductase activity"/>
    <property type="evidence" value="ECO:0007669"/>
    <property type="project" value="InterPro"/>
</dbReference>
<dbReference type="Pfam" id="PF04075">
    <property type="entry name" value="F420H2_quin_red"/>
    <property type="match status" value="1"/>
</dbReference>
<protein>
    <submittedName>
        <fullName evidence="1">Nitroreductase family deazaflavin-dependent oxidoreductase</fullName>
    </submittedName>
</protein>
<proteinExistence type="predicted"/>
<dbReference type="InterPro" id="IPR004378">
    <property type="entry name" value="F420H2_quin_Rdtase"/>
</dbReference>
<comment type="caution">
    <text evidence="1">The sequence shown here is derived from an EMBL/GenBank/DDBJ whole genome shotgun (WGS) entry which is preliminary data.</text>
</comment>
<reference evidence="1 2" key="1">
    <citation type="submission" date="2018-12" db="EMBL/GenBank/DDBJ databases">
        <title>Draft genome sequences of Mycolicibacterium peregrinum isolated from a pig with lymphadenitis and from soil on the same Japanese pig farm.</title>
        <authorList>
            <person name="Komatsu T."/>
            <person name="Ohya K."/>
            <person name="Sawai K."/>
            <person name="Odoi J.O."/>
            <person name="Otsu K."/>
            <person name="Ota A."/>
            <person name="Ito T."/>
            <person name="Kawai M."/>
            <person name="Maruyama F."/>
        </authorList>
    </citation>
    <scope>NUCLEOTIDE SEQUENCE [LARGE SCALE GENOMIC DNA]</scope>
    <source>
        <strain evidence="1 2">138</strain>
    </source>
</reference>
<dbReference type="NCBIfam" id="TIGR00026">
    <property type="entry name" value="hi_GC_TIGR00026"/>
    <property type="match status" value="1"/>
</dbReference>
<name>A0A4Z0HY32_MYCPR</name>
<keyword evidence="2" id="KW-1185">Reference proteome</keyword>
<sequence length="145" mass="15788">MVKLPWYIKPGNKAIVVLSRLGLRFGSKGPVILTVTGRKSGEPRATPVTPMFVDGKQYVAAAPEAAWIANVRADQAATLSRGRRVERVRAIELSDEDARPLLRLLPSLVPGWVGFLRQGGLVTDGGPDEFEALLGRMPIFRMDPA</sequence>
<dbReference type="Gene3D" id="2.30.110.10">
    <property type="entry name" value="Electron Transport, Fmn-binding Protein, Chain A"/>
    <property type="match status" value="1"/>
</dbReference>
<organism evidence="1 2">
    <name type="scientific">Mycolicibacterium peregrinum</name>
    <name type="common">Mycobacterium peregrinum</name>
    <dbReference type="NCBI Taxonomy" id="43304"/>
    <lineage>
        <taxon>Bacteria</taxon>
        <taxon>Bacillati</taxon>
        <taxon>Actinomycetota</taxon>
        <taxon>Actinomycetes</taxon>
        <taxon>Mycobacteriales</taxon>
        <taxon>Mycobacteriaceae</taxon>
        <taxon>Mycolicibacterium</taxon>
    </lineage>
</organism>
<dbReference type="EMBL" id="RWKA01000003">
    <property type="protein sequence ID" value="TGB45003.1"/>
    <property type="molecule type" value="Genomic_DNA"/>
</dbReference>
<evidence type="ECO:0000313" key="2">
    <source>
        <dbReference type="Proteomes" id="UP000297792"/>
    </source>
</evidence>
<gene>
    <name evidence="1" type="ORF">EJD98_05795</name>
</gene>